<dbReference type="Proteomes" id="UP000029998">
    <property type="component" value="Unassembled WGS sequence"/>
</dbReference>
<accession>A0A0A0EVJ5</accession>
<evidence type="ECO:0000313" key="5">
    <source>
        <dbReference type="Proteomes" id="UP000029998"/>
    </source>
</evidence>
<dbReference type="InterPro" id="IPR018247">
    <property type="entry name" value="EF_Hand_1_Ca_BS"/>
</dbReference>
<dbReference type="AlphaFoldDB" id="A0A0A0EVJ5"/>
<keyword evidence="2" id="KW-0732">Signal</keyword>
<evidence type="ECO:0000256" key="1">
    <source>
        <dbReference type="SAM" id="MobiDB-lite"/>
    </source>
</evidence>
<feature type="compositionally biased region" description="Basic and acidic residues" evidence="1">
    <location>
        <begin position="94"/>
        <end position="105"/>
    </location>
</feature>
<dbReference type="Gene3D" id="1.10.238.10">
    <property type="entry name" value="EF-hand"/>
    <property type="match status" value="1"/>
</dbReference>
<comment type="caution">
    <text evidence="4">The sequence shown here is derived from an EMBL/GenBank/DDBJ whole genome shotgun (WGS) entry which is preliminary data.</text>
</comment>
<sequence>MRDGLVLAGVLLAGTGTAAAQVTAAGDYLARMDTDGNGRVSLDEYQAWMGYAFEQMDRNRDDRLTPDELPGGRGREISLVEHRQRLADAFQRQDTNRDGVLDARELAAPPQ</sequence>
<dbReference type="PROSITE" id="PS00018">
    <property type="entry name" value="EF_HAND_1"/>
    <property type="match status" value="2"/>
</dbReference>
<reference evidence="4 5" key="1">
    <citation type="submission" date="2013-08" db="EMBL/GenBank/DDBJ databases">
        <title>Genome sequencing of Lysobacter.</title>
        <authorList>
            <person name="Zhang S."/>
            <person name="Wang G."/>
        </authorList>
    </citation>
    <scope>NUCLEOTIDE SEQUENCE [LARGE SCALE GENOMIC DNA]</scope>
    <source>
        <strain evidence="4 5">GH1-9</strain>
    </source>
</reference>
<evidence type="ECO:0000313" key="4">
    <source>
        <dbReference type="EMBL" id="KGM54265.1"/>
    </source>
</evidence>
<dbReference type="STRING" id="1385517.N800_05095"/>
<evidence type="ECO:0000256" key="2">
    <source>
        <dbReference type="SAM" id="SignalP"/>
    </source>
</evidence>
<keyword evidence="5" id="KW-1185">Reference proteome</keyword>
<dbReference type="PROSITE" id="PS50222">
    <property type="entry name" value="EF_HAND_2"/>
    <property type="match status" value="2"/>
</dbReference>
<gene>
    <name evidence="4" type="ORF">N800_05095</name>
</gene>
<protein>
    <recommendedName>
        <fullName evidence="3">EF-hand domain-containing protein</fullName>
    </recommendedName>
</protein>
<feature type="chain" id="PRO_5001961815" description="EF-hand domain-containing protein" evidence="2">
    <location>
        <begin position="21"/>
        <end position="111"/>
    </location>
</feature>
<feature type="signal peptide" evidence="2">
    <location>
        <begin position="1"/>
        <end position="20"/>
    </location>
</feature>
<dbReference type="EMBL" id="AVPU01000015">
    <property type="protein sequence ID" value="KGM54265.1"/>
    <property type="molecule type" value="Genomic_DNA"/>
</dbReference>
<feature type="region of interest" description="Disordered" evidence="1">
    <location>
        <begin position="89"/>
        <end position="111"/>
    </location>
</feature>
<dbReference type="InterPro" id="IPR011992">
    <property type="entry name" value="EF-hand-dom_pair"/>
</dbReference>
<proteinExistence type="predicted"/>
<dbReference type="RefSeq" id="WP_036137715.1">
    <property type="nucleotide sequence ID" value="NZ_AVPU01000015.1"/>
</dbReference>
<feature type="domain" description="EF-hand" evidence="3">
    <location>
        <begin position="81"/>
        <end position="111"/>
    </location>
</feature>
<organism evidence="4 5">
    <name type="scientific">Lysobacter daejeonensis GH1-9</name>
    <dbReference type="NCBI Taxonomy" id="1385517"/>
    <lineage>
        <taxon>Bacteria</taxon>
        <taxon>Pseudomonadati</taxon>
        <taxon>Pseudomonadota</taxon>
        <taxon>Gammaproteobacteria</taxon>
        <taxon>Lysobacterales</taxon>
        <taxon>Lysobacteraceae</taxon>
        <taxon>Aerolutibacter</taxon>
    </lineage>
</organism>
<name>A0A0A0EVJ5_9GAMM</name>
<dbReference type="eggNOG" id="COG5126">
    <property type="taxonomic scope" value="Bacteria"/>
</dbReference>
<dbReference type="GO" id="GO:0005509">
    <property type="term" value="F:calcium ion binding"/>
    <property type="evidence" value="ECO:0007669"/>
    <property type="project" value="InterPro"/>
</dbReference>
<evidence type="ECO:0000259" key="3">
    <source>
        <dbReference type="PROSITE" id="PS50222"/>
    </source>
</evidence>
<feature type="domain" description="EF-hand" evidence="3">
    <location>
        <begin position="20"/>
        <end position="55"/>
    </location>
</feature>
<dbReference type="Pfam" id="PF13202">
    <property type="entry name" value="EF-hand_5"/>
    <property type="match status" value="2"/>
</dbReference>
<dbReference type="InterPro" id="IPR002048">
    <property type="entry name" value="EF_hand_dom"/>
</dbReference>
<dbReference type="SUPFAM" id="SSF47473">
    <property type="entry name" value="EF-hand"/>
    <property type="match status" value="1"/>
</dbReference>